<dbReference type="VEuPathDB" id="FungiDB:FGRAMPH1_01G05347"/>
<dbReference type="EMBL" id="HG970332">
    <property type="protein sequence ID" value="CEF74478.1"/>
    <property type="molecule type" value="Genomic_DNA"/>
</dbReference>
<accession>A0A0E0RTA3</accession>
<evidence type="ECO:0000313" key="1">
    <source>
        <dbReference type="EMBL" id="CEF74478.1"/>
    </source>
</evidence>
<gene>
    <name evidence="2" type="primary">FG02219.1</name>
    <name evidence="1" type="ORF">FGRAMPH1_01T05347</name>
</gene>
<keyword evidence="3" id="KW-1185">Reference proteome</keyword>
<dbReference type="AlphaFoldDB" id="A0A098D6A9"/>
<evidence type="ECO:0000313" key="2">
    <source>
        <dbReference type="EnsemblFungi" id="CEF74478"/>
    </source>
</evidence>
<dbReference type="InParanoid" id="A0A098D6A9"/>
<protein>
    <submittedName>
        <fullName evidence="1">Chromosome 1, complete genome</fullName>
    </submittedName>
</protein>
<name>A0A098D6A9_GIBZE</name>
<reference evidence="2 3" key="2">
    <citation type="journal article" date="2010" name="Nature">
        <title>Comparative genomics reveals mobile pathogenicity chromosomes in Fusarium.</title>
        <authorList>
            <person name="Ma L.J."/>
            <person name="van der Does H.C."/>
            <person name="Borkovich K.A."/>
            <person name="Coleman J.J."/>
            <person name="Daboussi M.J."/>
            <person name="Di Pietro A."/>
            <person name="Dufresne M."/>
            <person name="Freitag M."/>
            <person name="Grabherr M."/>
            <person name="Henrissat B."/>
            <person name="Houterman P.M."/>
            <person name="Kang S."/>
            <person name="Shim W.B."/>
            <person name="Woloshuk C."/>
            <person name="Xie X."/>
            <person name="Xu J.R."/>
            <person name="Antoniw J."/>
            <person name="Baker S.E."/>
            <person name="Bluhm B.H."/>
            <person name="Breakspear A."/>
            <person name="Brown D.W."/>
            <person name="Butchko R.A."/>
            <person name="Chapman S."/>
            <person name="Coulson R."/>
            <person name="Coutinho P.M."/>
            <person name="Danchin E.G."/>
            <person name="Diener A."/>
            <person name="Gale L.R."/>
            <person name="Gardiner D.M."/>
            <person name="Goff S."/>
            <person name="Hammond-Kosack K.E."/>
            <person name="Hilburn K."/>
            <person name="Hua-Van A."/>
            <person name="Jonkers W."/>
            <person name="Kazan K."/>
            <person name="Kodira C.D."/>
            <person name="Koehrsen M."/>
            <person name="Kumar L."/>
            <person name="Lee Y.H."/>
            <person name="Li L."/>
            <person name="Manners J.M."/>
            <person name="Miranda-Saavedra D."/>
            <person name="Mukherjee M."/>
            <person name="Park G."/>
            <person name="Park J."/>
            <person name="Park S.Y."/>
            <person name="Proctor R.H."/>
            <person name="Regev A."/>
            <person name="Ruiz-Roldan M.C."/>
            <person name="Sain D."/>
            <person name="Sakthikumar S."/>
            <person name="Sykes S."/>
            <person name="Schwartz D.C."/>
            <person name="Turgeon B.G."/>
            <person name="Wapinski I."/>
            <person name="Yoder O."/>
            <person name="Young S."/>
            <person name="Zeng Q."/>
            <person name="Zhou S."/>
            <person name="Galagan J."/>
            <person name="Cuomo C.A."/>
            <person name="Kistler H.C."/>
            <person name="Rep M."/>
        </authorList>
    </citation>
    <scope>GENOME REANNOTATION</scope>
    <source>
        <strain evidence="3">ATCC MYA-4620 / CBS 123657 / FGSC 9075 / NRRL 31084 / PH-1</strain>
        <strain evidence="2">PH-1 / ATCC MYA-4620 / FGSC 9075 / NRRL 31084</strain>
    </source>
</reference>
<evidence type="ECO:0000313" key="3">
    <source>
        <dbReference type="Proteomes" id="UP000070720"/>
    </source>
</evidence>
<sequence length="126" mass="14369">MQKSTNTADEYDLINHKDKPPDHEVIAQLKAAQDLLDNSSVYLTENYSLPTCRVTLPAASVYITNCKTTGDIWLRHIPCNQHDKQLPPAEIITRRYPFVRPQPLTLCFVITTKGVRDSYQIKNSII</sequence>
<dbReference type="EnsemblFungi" id="CEF74478">
    <property type="protein sequence ID" value="CEF74478"/>
    <property type="gene ID" value="FGRRES_20070"/>
</dbReference>
<reference evidence="2" key="4">
    <citation type="submission" date="2017-01" db="UniProtKB">
        <authorList>
            <consortium name="EnsemblFungi"/>
        </authorList>
    </citation>
    <scope>IDENTIFICATION</scope>
    <source>
        <strain evidence="2">PH-1 / ATCC MYA-4620 / FGSC 9075 / NRRL 31084</strain>
    </source>
</reference>
<organism evidence="1 3">
    <name type="scientific">Gibberella zeae (strain ATCC MYA-4620 / CBS 123657 / FGSC 9075 / NRRL 31084 / PH-1)</name>
    <name type="common">Wheat head blight fungus</name>
    <name type="synonym">Fusarium graminearum</name>
    <dbReference type="NCBI Taxonomy" id="229533"/>
    <lineage>
        <taxon>Eukaryota</taxon>
        <taxon>Fungi</taxon>
        <taxon>Dikarya</taxon>
        <taxon>Ascomycota</taxon>
        <taxon>Pezizomycotina</taxon>
        <taxon>Sordariomycetes</taxon>
        <taxon>Hypocreomycetidae</taxon>
        <taxon>Hypocreales</taxon>
        <taxon>Nectriaceae</taxon>
        <taxon>Fusarium</taxon>
    </lineage>
</organism>
<dbReference type="Proteomes" id="UP000070720">
    <property type="component" value="Chromosome 1"/>
</dbReference>
<accession>A0A098D6A9</accession>
<reference evidence="2 3" key="1">
    <citation type="journal article" date="2007" name="Science">
        <title>The Fusarium graminearum genome reveals a link between localized polymorphism and pathogen specialization.</title>
        <authorList>
            <person name="Cuomo C.A."/>
            <person name="Gueldener U."/>
            <person name="Xu J.-R."/>
            <person name="Trail F."/>
            <person name="Turgeon B.G."/>
            <person name="Di Pietro A."/>
            <person name="Walton J.D."/>
            <person name="Ma L.-J."/>
            <person name="Baker S.E."/>
            <person name="Rep M."/>
            <person name="Adam G."/>
            <person name="Antoniw J."/>
            <person name="Baldwin T."/>
            <person name="Calvo S.E."/>
            <person name="Chang Y.-L."/>
            <person name="DeCaprio D."/>
            <person name="Gale L.R."/>
            <person name="Gnerre S."/>
            <person name="Goswami R.S."/>
            <person name="Hammond-Kosack K."/>
            <person name="Harris L.J."/>
            <person name="Hilburn K."/>
            <person name="Kennell J.C."/>
            <person name="Kroken S."/>
            <person name="Magnuson J.K."/>
            <person name="Mannhaupt G."/>
            <person name="Mauceli E.W."/>
            <person name="Mewes H.-W."/>
            <person name="Mitterbauer R."/>
            <person name="Muehlbauer G."/>
            <person name="Muensterkoetter M."/>
            <person name="Nelson D."/>
            <person name="O'Donnell K."/>
            <person name="Ouellet T."/>
            <person name="Qi W."/>
            <person name="Quesneville H."/>
            <person name="Roncero M.I.G."/>
            <person name="Seong K.-Y."/>
            <person name="Tetko I.V."/>
            <person name="Urban M."/>
            <person name="Waalwijk C."/>
            <person name="Ward T.J."/>
            <person name="Yao J."/>
            <person name="Birren B.W."/>
            <person name="Kistler H.C."/>
        </authorList>
    </citation>
    <scope>NUCLEOTIDE SEQUENCE [LARGE SCALE GENOMIC DNA]</scope>
    <source>
        <strain evidence="3">ATCC MYA-4620 / CBS 123657 / FGSC 9075 / NRRL 31084 / PH-1</strain>
        <strain evidence="2">PH-1 / ATCC MYA-4620 / FGSC 9075 / NRRL 31084</strain>
    </source>
</reference>
<reference evidence="1 3" key="3">
    <citation type="journal article" date="2015" name="BMC Genomics">
        <title>The completed genome sequence of the pathogenic ascomycete fungus Fusarium graminearum.</title>
        <authorList>
            <person name="King R."/>
            <person name="Urban M."/>
            <person name="Hammond-Kosack M.C."/>
            <person name="Hassani-Pak K."/>
            <person name="Hammond-Kosack K.E."/>
        </authorList>
    </citation>
    <scope>NUCLEOTIDE SEQUENCE [LARGE SCALE GENOMIC DNA]</scope>
    <source>
        <strain evidence="3">ATCC MYA-4620 / CBS 123657 / FGSC 9075 / NRRL 31084 / PH-1</strain>
        <strain evidence="1">PH-1</strain>
    </source>
</reference>
<proteinExistence type="predicted"/>